<dbReference type="NCBIfam" id="TIGR01891">
    <property type="entry name" value="amidohydrolases"/>
    <property type="match status" value="1"/>
</dbReference>
<dbReference type="EMBL" id="LEKT01000002">
    <property type="protein sequence ID" value="KMO87690.1"/>
    <property type="molecule type" value="Genomic_DNA"/>
</dbReference>
<feature type="domain" description="Peptidase M20 dimerisation" evidence="3">
    <location>
        <begin position="196"/>
        <end position="282"/>
    </location>
</feature>
<dbReference type="InterPro" id="IPR011650">
    <property type="entry name" value="Peptidase_M20_dimer"/>
</dbReference>
<gene>
    <name evidence="4" type="ORF">AB840_00710</name>
</gene>
<dbReference type="Pfam" id="PF01546">
    <property type="entry name" value="Peptidase_M20"/>
    <property type="match status" value="1"/>
</dbReference>
<accession>A0A0J6WVZ3</accession>
<feature type="binding site" evidence="2">
    <location>
        <position position="172"/>
    </location>
    <ligand>
        <name>Mn(2+)</name>
        <dbReference type="ChEBI" id="CHEBI:29035"/>
        <label>2</label>
    </ligand>
</feature>
<name>A0A0J6WVZ3_9FIRM</name>
<dbReference type="FunCoup" id="A0A0J6WVZ3">
    <property type="interactions" value="167"/>
</dbReference>
<evidence type="ECO:0000256" key="1">
    <source>
        <dbReference type="ARBA" id="ARBA00022801"/>
    </source>
</evidence>
<feature type="binding site" evidence="2">
    <location>
        <position position="110"/>
    </location>
    <ligand>
        <name>Mn(2+)</name>
        <dbReference type="ChEBI" id="CHEBI:29035"/>
        <label>2</label>
    </ligand>
</feature>
<dbReference type="InterPro" id="IPR036264">
    <property type="entry name" value="Bact_exopeptidase_dim_dom"/>
</dbReference>
<protein>
    <submittedName>
        <fullName evidence="4">Amidohydrolase</fullName>
    </submittedName>
</protein>
<evidence type="ECO:0000259" key="3">
    <source>
        <dbReference type="Pfam" id="PF07687"/>
    </source>
</evidence>
<dbReference type="STRING" id="39029.BSR42_07405"/>
<keyword evidence="5" id="KW-1185">Reference proteome</keyword>
<dbReference type="InterPro" id="IPR002933">
    <property type="entry name" value="Peptidase_M20"/>
</dbReference>
<keyword evidence="2" id="KW-0479">Metal-binding</keyword>
<reference evidence="4 5" key="1">
    <citation type="submission" date="2015-06" db="EMBL/GenBank/DDBJ databases">
        <title>Draft genome sequence of beer spoilage bacterium Megasphaera cerevisiae type strain 20462.</title>
        <authorList>
            <person name="Kutumbaka K."/>
            <person name="Pasmowitz J."/>
            <person name="Mategko J."/>
            <person name="Reyes D."/>
            <person name="Friedrich A."/>
            <person name="Han S."/>
            <person name="Martens-Habbena W."/>
            <person name="Neal-McKinney J."/>
            <person name="Janagama H.K."/>
            <person name="Nadala C."/>
            <person name="Samadpour M."/>
        </authorList>
    </citation>
    <scope>NUCLEOTIDE SEQUENCE [LARGE SCALE GENOMIC DNA]</scope>
    <source>
        <strain evidence="4 5">DSM 20462</strain>
    </source>
</reference>
<dbReference type="PIRSF" id="PIRSF005962">
    <property type="entry name" value="Pept_M20D_amidohydro"/>
    <property type="match status" value="1"/>
</dbReference>
<comment type="cofactor">
    <cofactor evidence="2">
        <name>Mn(2+)</name>
        <dbReference type="ChEBI" id="CHEBI:29035"/>
    </cofactor>
    <text evidence="2">The Mn(2+) ion enhances activity.</text>
</comment>
<dbReference type="Proteomes" id="UP000036503">
    <property type="component" value="Unassembled WGS sequence"/>
</dbReference>
<dbReference type="Gene3D" id="3.40.630.10">
    <property type="entry name" value="Zn peptidases"/>
    <property type="match status" value="1"/>
</dbReference>
<dbReference type="Gene3D" id="3.30.70.360">
    <property type="match status" value="1"/>
</dbReference>
<evidence type="ECO:0000313" key="5">
    <source>
        <dbReference type="Proteomes" id="UP000036503"/>
    </source>
</evidence>
<dbReference type="RefSeq" id="WP_048512910.1">
    <property type="nucleotide sequence ID" value="NZ_FUXD01000013.1"/>
</dbReference>
<feature type="binding site" evidence="2">
    <location>
        <position position="112"/>
    </location>
    <ligand>
        <name>Mn(2+)</name>
        <dbReference type="ChEBI" id="CHEBI:29035"/>
        <label>2</label>
    </ligand>
</feature>
<dbReference type="FunFam" id="3.30.70.360:FF:000001">
    <property type="entry name" value="N-acetyldiaminopimelate deacetylase"/>
    <property type="match status" value="1"/>
</dbReference>
<dbReference type="AlphaFoldDB" id="A0A0J6WVZ3"/>
<dbReference type="PANTHER" id="PTHR11014">
    <property type="entry name" value="PEPTIDASE M20 FAMILY MEMBER"/>
    <property type="match status" value="1"/>
</dbReference>
<dbReference type="InParanoid" id="A0A0J6WVZ3"/>
<dbReference type="GO" id="GO:0046872">
    <property type="term" value="F:metal ion binding"/>
    <property type="evidence" value="ECO:0007669"/>
    <property type="project" value="UniProtKB-KW"/>
</dbReference>
<keyword evidence="2" id="KW-0464">Manganese</keyword>
<dbReference type="SUPFAM" id="SSF55031">
    <property type="entry name" value="Bacterial exopeptidase dimerisation domain"/>
    <property type="match status" value="1"/>
</dbReference>
<organism evidence="4 5">
    <name type="scientific">Megasphaera cerevisiae DSM 20462</name>
    <dbReference type="NCBI Taxonomy" id="1122219"/>
    <lineage>
        <taxon>Bacteria</taxon>
        <taxon>Bacillati</taxon>
        <taxon>Bacillota</taxon>
        <taxon>Negativicutes</taxon>
        <taxon>Veillonellales</taxon>
        <taxon>Veillonellaceae</taxon>
        <taxon>Megasphaera</taxon>
    </lineage>
</organism>
<feature type="binding site" evidence="2">
    <location>
        <position position="371"/>
    </location>
    <ligand>
        <name>Mn(2+)</name>
        <dbReference type="ChEBI" id="CHEBI:29035"/>
        <label>2</label>
    </ligand>
</feature>
<dbReference type="Pfam" id="PF07687">
    <property type="entry name" value="M20_dimer"/>
    <property type="match status" value="1"/>
</dbReference>
<dbReference type="GO" id="GO:0019877">
    <property type="term" value="P:diaminopimelate biosynthetic process"/>
    <property type="evidence" value="ECO:0007669"/>
    <property type="project" value="UniProtKB-ARBA"/>
</dbReference>
<evidence type="ECO:0000313" key="4">
    <source>
        <dbReference type="EMBL" id="KMO87690.1"/>
    </source>
</evidence>
<dbReference type="InterPro" id="IPR017439">
    <property type="entry name" value="Amidohydrolase"/>
</dbReference>
<keyword evidence="1 4" id="KW-0378">Hydrolase</keyword>
<proteinExistence type="predicted"/>
<dbReference type="GO" id="GO:0050118">
    <property type="term" value="F:N-acetyldiaminopimelate deacetylase activity"/>
    <property type="evidence" value="ECO:0007669"/>
    <property type="project" value="UniProtKB-ARBA"/>
</dbReference>
<dbReference type="OrthoDB" id="1633187at2"/>
<sequence>MILTQTVRDKIKKLTAIYMTDICAMRRKIHENPELSGEERQTATFMADTLRSFGIEVQENVAGSYAVIGTLRGKGPGPVIALRTDMDALSIAEQTGLPFASHAAGKMHACGHDGHMAILLGTARILSDMKHDFSGTVVFVCQPAEEKSPEGGAKAIVRSGILDGIDAIYGLHVWPTLPTGQIGVKPGPMMAASDHVRIIIRGKSSHAAMPHKGIDAIVAAGQFITAAQDIISRQINPLHPAVLTFGKITGGSRYNIVADEVELEGTCRTYQAEAQDCIEAQLGMLLQGLDLMYGTTSTLAYERGYAAVVNTASQAAFVADTVKECFGDSALAAIQEPAMTAEDFSGYLQAYPGAFYWLGATKPGSTVYPLHNSHFAVDEQCLPVGVELMTALVLKAVE</sequence>
<feature type="binding site" evidence="2">
    <location>
        <position position="146"/>
    </location>
    <ligand>
        <name>Mn(2+)</name>
        <dbReference type="ChEBI" id="CHEBI:29035"/>
        <label>2</label>
    </ligand>
</feature>
<evidence type="ECO:0000256" key="2">
    <source>
        <dbReference type="PIRSR" id="PIRSR005962-1"/>
    </source>
</evidence>
<comment type="caution">
    <text evidence="4">The sequence shown here is derived from an EMBL/GenBank/DDBJ whole genome shotgun (WGS) entry which is preliminary data.</text>
</comment>
<dbReference type="PATRIC" id="fig|1122219.3.peg.155"/>
<dbReference type="PANTHER" id="PTHR11014:SF63">
    <property type="entry name" value="METALLOPEPTIDASE, PUTATIVE (AFU_ORTHOLOGUE AFUA_6G09600)-RELATED"/>
    <property type="match status" value="1"/>
</dbReference>
<dbReference type="SUPFAM" id="SSF53187">
    <property type="entry name" value="Zn-dependent exopeptidases"/>
    <property type="match status" value="1"/>
</dbReference>
<dbReference type="CDD" id="cd03886">
    <property type="entry name" value="M20_Acy1"/>
    <property type="match status" value="1"/>
</dbReference>